<organism evidence="1 2">
    <name type="scientific">Pristionchus pacificus</name>
    <name type="common">Parasitic nematode worm</name>
    <dbReference type="NCBI Taxonomy" id="54126"/>
    <lineage>
        <taxon>Eukaryota</taxon>
        <taxon>Metazoa</taxon>
        <taxon>Ecdysozoa</taxon>
        <taxon>Nematoda</taxon>
        <taxon>Chromadorea</taxon>
        <taxon>Rhabditida</taxon>
        <taxon>Rhabditina</taxon>
        <taxon>Diplogasteromorpha</taxon>
        <taxon>Diplogasteroidea</taxon>
        <taxon>Neodiplogasteridae</taxon>
        <taxon>Pristionchus</taxon>
    </lineage>
</organism>
<name>A0A2A6D2H5_PRIPA</name>
<accession>A0A2A6D2H5</accession>
<dbReference type="AlphaFoldDB" id="A0A2A6D2H5"/>
<reference evidence="2" key="1">
    <citation type="journal article" date="2008" name="Nat. Genet.">
        <title>The Pristionchus pacificus genome provides a unique perspective on nematode lifestyle and parasitism.</title>
        <authorList>
            <person name="Dieterich C."/>
            <person name="Clifton S.W."/>
            <person name="Schuster L.N."/>
            <person name="Chinwalla A."/>
            <person name="Delehaunty K."/>
            <person name="Dinkelacker I."/>
            <person name="Fulton L."/>
            <person name="Fulton R."/>
            <person name="Godfrey J."/>
            <person name="Minx P."/>
            <person name="Mitreva M."/>
            <person name="Roeseler W."/>
            <person name="Tian H."/>
            <person name="Witte H."/>
            <person name="Yang S.P."/>
            <person name="Wilson R.K."/>
            <person name="Sommer R.J."/>
        </authorList>
    </citation>
    <scope>NUCLEOTIDE SEQUENCE [LARGE SCALE GENOMIC DNA]</scope>
    <source>
        <strain evidence="2">PS312</strain>
    </source>
</reference>
<dbReference type="EnsemblMetazoa" id="PPA45975.1">
    <property type="protein sequence ID" value="PPA45975.1"/>
    <property type="gene ID" value="WBGene00284344"/>
</dbReference>
<proteinExistence type="predicted"/>
<evidence type="ECO:0000313" key="2">
    <source>
        <dbReference type="Proteomes" id="UP000005239"/>
    </source>
</evidence>
<protein>
    <submittedName>
        <fullName evidence="1">Uncharacterized protein</fullName>
    </submittedName>
</protein>
<reference evidence="1" key="2">
    <citation type="submission" date="2022-06" db="UniProtKB">
        <authorList>
            <consortium name="EnsemblMetazoa"/>
        </authorList>
    </citation>
    <scope>IDENTIFICATION</scope>
    <source>
        <strain evidence="1">PS312</strain>
    </source>
</reference>
<keyword evidence="2" id="KW-1185">Reference proteome</keyword>
<sequence length="67" mass="7214">MRLRGVRAIFAAGKAEKSPPSDRRRSGGAGGFVVVTETTRGVHSCDVKKCSCELSGHTKRAHFITEI</sequence>
<dbReference type="Proteomes" id="UP000005239">
    <property type="component" value="Unassembled WGS sequence"/>
</dbReference>
<evidence type="ECO:0000313" key="1">
    <source>
        <dbReference type="EnsemblMetazoa" id="PPA45975.1"/>
    </source>
</evidence>
<gene>
    <name evidence="1" type="primary">WBGene00284344</name>
</gene>
<accession>A0A8R1V1C4</accession>